<gene>
    <name evidence="1" type="ORF">IZO911_LOCUS16654</name>
</gene>
<dbReference type="AlphaFoldDB" id="A0A814FJ07"/>
<protein>
    <recommendedName>
        <fullName evidence="3">PIH1 N-terminal domain-containing protein</fullName>
    </recommendedName>
</protein>
<dbReference type="Proteomes" id="UP000663860">
    <property type="component" value="Unassembled WGS sequence"/>
</dbReference>
<name>A0A814FJ07_9BILA</name>
<sequence>MANNIVIDIPPELIQYGKTLLIEKHSELFLDGYHLSKPSVFVRQVHGLCLVDSQQQDHRSVTPTHLLESTIDDEQLVQIIIEFPPECLNIGKSVIIEKSNSNEGKQPLGNFKDLYNEHQSNKSSEAKDIHIQIPKECIERGNMIVIHKEKVFSIKANDYLKQQSGHFINNQFAKRDHLQSKSIVFLLKYFIKRDYRIYLDLMEMTIEIPPEFLLNGQTITFRKEDAQSVAANFPYRRHSKTDAPATNNNNLQKISMEEFLLDQTWNPLLLENGHLLQLSLDFTNRSDIHSKDQLKIVHNGHNLHVEINNQQASSIFKQVLLPEQVKLDQLKSHFDGQHHCLVITLPVQ</sequence>
<accession>A0A814FJ07</accession>
<evidence type="ECO:0000313" key="2">
    <source>
        <dbReference type="Proteomes" id="UP000663860"/>
    </source>
</evidence>
<reference evidence="1" key="1">
    <citation type="submission" date="2021-02" db="EMBL/GenBank/DDBJ databases">
        <authorList>
            <person name="Nowell W R."/>
        </authorList>
    </citation>
    <scope>NUCLEOTIDE SEQUENCE</scope>
</reference>
<comment type="caution">
    <text evidence="1">The sequence shown here is derived from an EMBL/GenBank/DDBJ whole genome shotgun (WGS) entry which is preliminary data.</text>
</comment>
<proteinExistence type="predicted"/>
<evidence type="ECO:0008006" key="3">
    <source>
        <dbReference type="Google" id="ProtNLM"/>
    </source>
</evidence>
<evidence type="ECO:0000313" key="1">
    <source>
        <dbReference type="EMBL" id="CAF0982584.1"/>
    </source>
</evidence>
<organism evidence="1 2">
    <name type="scientific">Adineta steineri</name>
    <dbReference type="NCBI Taxonomy" id="433720"/>
    <lineage>
        <taxon>Eukaryota</taxon>
        <taxon>Metazoa</taxon>
        <taxon>Spiralia</taxon>
        <taxon>Gnathifera</taxon>
        <taxon>Rotifera</taxon>
        <taxon>Eurotatoria</taxon>
        <taxon>Bdelloidea</taxon>
        <taxon>Adinetida</taxon>
        <taxon>Adinetidae</taxon>
        <taxon>Adineta</taxon>
    </lineage>
</organism>
<dbReference type="EMBL" id="CAJNOE010000150">
    <property type="protein sequence ID" value="CAF0982584.1"/>
    <property type="molecule type" value="Genomic_DNA"/>
</dbReference>